<dbReference type="CDD" id="cd06222">
    <property type="entry name" value="RNase_H_like"/>
    <property type="match status" value="1"/>
</dbReference>
<organism evidence="2 3">
    <name type="scientific">Gossypium laxum</name>
    <dbReference type="NCBI Taxonomy" id="34288"/>
    <lineage>
        <taxon>Eukaryota</taxon>
        <taxon>Viridiplantae</taxon>
        <taxon>Streptophyta</taxon>
        <taxon>Embryophyta</taxon>
        <taxon>Tracheophyta</taxon>
        <taxon>Spermatophyta</taxon>
        <taxon>Magnoliopsida</taxon>
        <taxon>eudicotyledons</taxon>
        <taxon>Gunneridae</taxon>
        <taxon>Pentapetalae</taxon>
        <taxon>rosids</taxon>
        <taxon>malvids</taxon>
        <taxon>Malvales</taxon>
        <taxon>Malvaceae</taxon>
        <taxon>Malvoideae</taxon>
        <taxon>Gossypium</taxon>
    </lineage>
</organism>
<dbReference type="GO" id="GO:0004523">
    <property type="term" value="F:RNA-DNA hybrid ribonuclease activity"/>
    <property type="evidence" value="ECO:0007669"/>
    <property type="project" value="InterPro"/>
</dbReference>
<dbReference type="InterPro" id="IPR044730">
    <property type="entry name" value="RNase_H-like_dom_plant"/>
</dbReference>
<evidence type="ECO:0000313" key="2">
    <source>
        <dbReference type="EMBL" id="MBA0711134.1"/>
    </source>
</evidence>
<feature type="non-terminal residue" evidence="2">
    <location>
        <position position="1"/>
    </location>
</feature>
<gene>
    <name evidence="2" type="ORF">Golax_010355</name>
</gene>
<dbReference type="Proteomes" id="UP000593574">
    <property type="component" value="Unassembled WGS sequence"/>
</dbReference>
<reference evidence="2 3" key="1">
    <citation type="journal article" date="2019" name="Genome Biol. Evol.">
        <title>Insights into the evolution of the New World diploid cottons (Gossypium, subgenus Houzingenia) based on genome sequencing.</title>
        <authorList>
            <person name="Grover C.E."/>
            <person name="Arick M.A. 2nd"/>
            <person name="Thrash A."/>
            <person name="Conover J.L."/>
            <person name="Sanders W.S."/>
            <person name="Peterson D.G."/>
            <person name="Frelichowski J.E."/>
            <person name="Scheffler J.A."/>
            <person name="Scheffler B.E."/>
            <person name="Wendel J.F."/>
        </authorList>
    </citation>
    <scope>NUCLEOTIDE SEQUENCE [LARGE SCALE GENOMIC DNA]</scope>
    <source>
        <strain evidence="2">4</strain>
        <tissue evidence="2">Leaf</tissue>
    </source>
</reference>
<dbReference type="GO" id="GO:0003676">
    <property type="term" value="F:nucleic acid binding"/>
    <property type="evidence" value="ECO:0007669"/>
    <property type="project" value="InterPro"/>
</dbReference>
<evidence type="ECO:0000313" key="3">
    <source>
        <dbReference type="Proteomes" id="UP000593574"/>
    </source>
</evidence>
<dbReference type="InterPro" id="IPR002156">
    <property type="entry name" value="RNaseH_domain"/>
</dbReference>
<sequence>ARQYASISKLSPHKKFNSGGISQLSYNWVRLNMDDLIRVEKGFAVASGLVRDHNGGWMFDFGRYLGNFIVLECELWGILDCLKLISDHCLEGVLIQTDCLEVVNAI</sequence>
<evidence type="ECO:0000259" key="1">
    <source>
        <dbReference type="Pfam" id="PF13456"/>
    </source>
</evidence>
<feature type="domain" description="RNase H type-1" evidence="1">
    <location>
        <begin position="38"/>
        <end position="106"/>
    </location>
</feature>
<protein>
    <recommendedName>
        <fullName evidence="1">RNase H type-1 domain-containing protein</fullName>
    </recommendedName>
</protein>
<name>A0A7J8ZIH7_9ROSI</name>
<dbReference type="AlphaFoldDB" id="A0A7J8ZIH7"/>
<comment type="caution">
    <text evidence="2">The sequence shown here is derived from an EMBL/GenBank/DDBJ whole genome shotgun (WGS) entry which is preliminary data.</text>
</comment>
<dbReference type="InterPro" id="IPR053151">
    <property type="entry name" value="RNase_H-like"/>
</dbReference>
<dbReference type="EMBL" id="JABEZV010000005">
    <property type="protein sequence ID" value="MBA0711134.1"/>
    <property type="molecule type" value="Genomic_DNA"/>
</dbReference>
<proteinExistence type="predicted"/>
<dbReference type="Pfam" id="PF13456">
    <property type="entry name" value="RVT_3"/>
    <property type="match status" value="1"/>
</dbReference>
<keyword evidence="3" id="KW-1185">Reference proteome</keyword>
<dbReference type="PANTHER" id="PTHR47723">
    <property type="entry name" value="OS05G0353850 PROTEIN"/>
    <property type="match status" value="1"/>
</dbReference>
<dbReference type="PANTHER" id="PTHR47723:SF19">
    <property type="entry name" value="POLYNUCLEOTIDYL TRANSFERASE, RIBONUCLEASE H-LIKE SUPERFAMILY PROTEIN"/>
    <property type="match status" value="1"/>
</dbReference>
<accession>A0A7J8ZIH7</accession>